<comment type="caution">
    <text evidence="1">The sequence shown here is derived from an EMBL/GenBank/DDBJ whole genome shotgun (WGS) entry which is preliminary data.</text>
</comment>
<feature type="non-terminal residue" evidence="1">
    <location>
        <position position="1"/>
    </location>
</feature>
<sequence length="155" mass="18236">DLLRSVQSFCNEFYRSDRKPGLTTDFFTTLLDTRRLVISPPRVRWHGRWYPYQLDAKPLKRFHTSFVPGLERDCDQQLVSVAFADLLLHVRFTSLSLHLDFSHPPRLCTQLGAGTNPLRDRKTRLKTENSRPNNYHTINFIFTIVGPYPYKLERV</sequence>
<organism evidence="1 2">
    <name type="scientific">Melghirimyces profundicolus</name>
    <dbReference type="NCBI Taxonomy" id="1242148"/>
    <lineage>
        <taxon>Bacteria</taxon>
        <taxon>Bacillati</taxon>
        <taxon>Bacillota</taxon>
        <taxon>Bacilli</taxon>
        <taxon>Bacillales</taxon>
        <taxon>Thermoactinomycetaceae</taxon>
        <taxon>Melghirimyces</taxon>
    </lineage>
</organism>
<dbReference type="EMBL" id="QBKR01000010">
    <property type="protein sequence ID" value="PTX59991.1"/>
    <property type="molecule type" value="Genomic_DNA"/>
</dbReference>
<dbReference type="AlphaFoldDB" id="A0A2T6BV90"/>
<evidence type="ECO:0000313" key="2">
    <source>
        <dbReference type="Proteomes" id="UP000244240"/>
    </source>
</evidence>
<accession>A0A2T6BV90</accession>
<dbReference type="Proteomes" id="UP000244240">
    <property type="component" value="Unassembled WGS sequence"/>
</dbReference>
<protein>
    <submittedName>
        <fullName evidence="1">Uncharacterized protein</fullName>
    </submittedName>
</protein>
<evidence type="ECO:0000313" key="1">
    <source>
        <dbReference type="EMBL" id="PTX59991.1"/>
    </source>
</evidence>
<gene>
    <name evidence="1" type="ORF">C8P63_110136</name>
</gene>
<reference evidence="1 2" key="1">
    <citation type="submission" date="2018-04" db="EMBL/GenBank/DDBJ databases">
        <title>Genomic Encyclopedia of Archaeal and Bacterial Type Strains, Phase II (KMG-II): from individual species to whole genera.</title>
        <authorList>
            <person name="Goeker M."/>
        </authorList>
    </citation>
    <scope>NUCLEOTIDE SEQUENCE [LARGE SCALE GENOMIC DNA]</scope>
    <source>
        <strain evidence="1 2">DSM 45787</strain>
    </source>
</reference>
<keyword evidence="2" id="KW-1185">Reference proteome</keyword>
<name>A0A2T6BV90_9BACL</name>
<proteinExistence type="predicted"/>